<comment type="caution">
    <text evidence="5">The sequence shown here is derived from an EMBL/GenBank/DDBJ whole genome shotgun (WGS) entry which is preliminary data.</text>
</comment>
<dbReference type="Pfam" id="PF01067">
    <property type="entry name" value="Calpain_III"/>
    <property type="match status" value="1"/>
</dbReference>
<dbReference type="Proteomes" id="UP000696485">
    <property type="component" value="Unassembled WGS sequence"/>
</dbReference>
<gene>
    <name evidence="5" type="primary">RIM13</name>
    <name evidence="5" type="ORF">BG006_000064</name>
</gene>
<dbReference type="GO" id="GO:0006508">
    <property type="term" value="P:proteolysis"/>
    <property type="evidence" value="ECO:0007669"/>
    <property type="project" value="UniProtKB-KW"/>
</dbReference>
<evidence type="ECO:0000313" key="5">
    <source>
        <dbReference type="EMBL" id="KAF9338075.1"/>
    </source>
</evidence>
<keyword evidence="2" id="KW-0378">Hydrolase</keyword>
<evidence type="ECO:0000259" key="4">
    <source>
        <dbReference type="SMART" id="SM00720"/>
    </source>
</evidence>
<proteinExistence type="predicted"/>
<dbReference type="GO" id="GO:0004198">
    <property type="term" value="F:calcium-dependent cysteine-type endopeptidase activity"/>
    <property type="evidence" value="ECO:0007669"/>
    <property type="project" value="InterPro"/>
</dbReference>
<name>A0A9P5VRB4_9FUNG</name>
<keyword evidence="6" id="KW-1185">Reference proteome</keyword>
<dbReference type="EMBL" id="JAAAUY010000010">
    <property type="protein sequence ID" value="KAF9338075.1"/>
    <property type="molecule type" value="Genomic_DNA"/>
</dbReference>
<feature type="domain" description="Peptidase C2 calpain" evidence="4">
    <location>
        <begin position="55"/>
        <end position="185"/>
    </location>
</feature>
<evidence type="ECO:0000313" key="6">
    <source>
        <dbReference type="Proteomes" id="UP000696485"/>
    </source>
</evidence>
<dbReference type="PANTHER" id="PTHR46143">
    <property type="entry name" value="CALPAIN-7"/>
    <property type="match status" value="1"/>
</dbReference>
<evidence type="ECO:0000256" key="1">
    <source>
        <dbReference type="ARBA" id="ARBA00022670"/>
    </source>
</evidence>
<dbReference type="Gene3D" id="2.60.120.380">
    <property type="match status" value="1"/>
</dbReference>
<dbReference type="InterPro" id="IPR051297">
    <property type="entry name" value="PalB/RIM13"/>
</dbReference>
<evidence type="ECO:0000256" key="3">
    <source>
        <dbReference type="ARBA" id="ARBA00022807"/>
    </source>
</evidence>
<dbReference type="PRINTS" id="PR00704">
    <property type="entry name" value="CALPAIN"/>
</dbReference>
<dbReference type="AlphaFoldDB" id="A0A9P5VRB4"/>
<keyword evidence="3" id="KW-0788">Thiol protease</keyword>
<dbReference type="InterPro" id="IPR022684">
    <property type="entry name" value="Calpain_cysteine_protease"/>
</dbReference>
<dbReference type="InterPro" id="IPR022682">
    <property type="entry name" value="Calpain_domain_III"/>
</dbReference>
<sequence length="227" mass="25515">MYVNSPHILVRFEVPPGHSEYTIVLSQHLKTRDLHFTLRAYAVCEFELREIPNKYKMEKKIEDSWTEETAGGSSYNAGFLNNPQYRLVVPVLPAPQTMTSVLFMLEAPKDFAIHVQLVSSQGKRVSCVWTKDIIAQSGEYRHGFCYCEANDLRPGQYTVVVSTFDPGQIGKFKLTLQSHIDLSLTPIPVEGAFQGNICDAFSYAGIGSSAYANNRPLSRFRRNVGSQ</sequence>
<keyword evidence="1 5" id="KW-0645">Protease</keyword>
<evidence type="ECO:0000256" key="2">
    <source>
        <dbReference type="ARBA" id="ARBA00022801"/>
    </source>
</evidence>
<protein>
    <submittedName>
        <fullName evidence="5">Cysteine protease</fullName>
    </submittedName>
</protein>
<dbReference type="InterPro" id="IPR036213">
    <property type="entry name" value="Calpain_III_sf"/>
</dbReference>
<reference evidence="5" key="1">
    <citation type="journal article" date="2020" name="Fungal Divers.">
        <title>Resolving the Mortierellaceae phylogeny through synthesis of multi-gene phylogenetics and phylogenomics.</title>
        <authorList>
            <person name="Vandepol N."/>
            <person name="Liber J."/>
            <person name="Desiro A."/>
            <person name="Na H."/>
            <person name="Kennedy M."/>
            <person name="Barry K."/>
            <person name="Grigoriev I.V."/>
            <person name="Miller A.N."/>
            <person name="O'Donnell K."/>
            <person name="Stajich J.E."/>
            <person name="Bonito G."/>
        </authorList>
    </citation>
    <scope>NUCLEOTIDE SEQUENCE</scope>
    <source>
        <strain evidence="5">NVP1</strain>
    </source>
</reference>
<dbReference type="SMART" id="SM00720">
    <property type="entry name" value="calpain_III"/>
    <property type="match status" value="1"/>
</dbReference>
<dbReference type="InterPro" id="IPR022683">
    <property type="entry name" value="Calpain_III"/>
</dbReference>
<organism evidence="5 6">
    <name type="scientific">Podila minutissima</name>
    <dbReference type="NCBI Taxonomy" id="64525"/>
    <lineage>
        <taxon>Eukaryota</taxon>
        <taxon>Fungi</taxon>
        <taxon>Fungi incertae sedis</taxon>
        <taxon>Mucoromycota</taxon>
        <taxon>Mortierellomycotina</taxon>
        <taxon>Mortierellomycetes</taxon>
        <taxon>Mortierellales</taxon>
        <taxon>Mortierellaceae</taxon>
        <taxon>Podila</taxon>
    </lineage>
</organism>
<dbReference type="SUPFAM" id="SSF49758">
    <property type="entry name" value="Calpain large subunit, middle domain (domain III)"/>
    <property type="match status" value="2"/>
</dbReference>
<dbReference type="PANTHER" id="PTHR46143:SF1">
    <property type="entry name" value="CALPAIN-7"/>
    <property type="match status" value="1"/>
</dbReference>
<accession>A0A9P5VRB4</accession>